<comment type="function">
    <text evidence="5">Catalyzes the S-adenosyl-L-methionine-dependent formation of N(1)-methyladenine at position 58 (m1A58) in tRNA.</text>
</comment>
<proteinExistence type="inferred from homology"/>
<organism evidence="8 9">
    <name type="scientific">Mesotoga infera</name>
    <dbReference type="NCBI Taxonomy" id="1236046"/>
    <lineage>
        <taxon>Bacteria</taxon>
        <taxon>Thermotogati</taxon>
        <taxon>Thermotogota</taxon>
        <taxon>Thermotogae</taxon>
        <taxon>Kosmotogales</taxon>
        <taxon>Kosmotogaceae</taxon>
        <taxon>Mesotoga</taxon>
    </lineage>
</organism>
<evidence type="ECO:0000313" key="8">
    <source>
        <dbReference type="EMBL" id="SSC13377.1"/>
    </source>
</evidence>
<evidence type="ECO:0000256" key="3">
    <source>
        <dbReference type="ARBA" id="ARBA00022691"/>
    </source>
</evidence>
<dbReference type="GO" id="GO:0030488">
    <property type="term" value="P:tRNA methylation"/>
    <property type="evidence" value="ECO:0007669"/>
    <property type="project" value="InterPro"/>
</dbReference>
<protein>
    <recommendedName>
        <fullName evidence="5">tRNA (adenine(58)-N(1))-methyltransferase TrmI</fullName>
        <ecNumber evidence="5">2.1.1.220</ecNumber>
    </recommendedName>
</protein>
<dbReference type="RefSeq" id="WP_169699530.1">
    <property type="nucleotide sequence ID" value="NZ_LS974202.1"/>
</dbReference>
<keyword evidence="2 5" id="KW-0808">Transferase</keyword>
<dbReference type="Proteomes" id="UP000250796">
    <property type="component" value="Chromosome MESINF"/>
</dbReference>
<accession>A0A7Z7LH57</accession>
<dbReference type="PANTHER" id="PTHR12133:SF1">
    <property type="entry name" value="TRNA (ADENINE(58)-N(1))-METHYLTRANSFERASE, MITOCHONDRIAL"/>
    <property type="match status" value="1"/>
</dbReference>
<dbReference type="Pfam" id="PF08704">
    <property type="entry name" value="GCD14"/>
    <property type="match status" value="1"/>
</dbReference>
<feature type="binding site" evidence="6">
    <location>
        <position position="154"/>
    </location>
    <ligand>
        <name>S-adenosyl-L-methionine</name>
        <dbReference type="ChEBI" id="CHEBI:59789"/>
    </ligand>
</feature>
<dbReference type="GO" id="GO:0160107">
    <property type="term" value="F:tRNA (adenine(58)-N1)-methyltransferase activity"/>
    <property type="evidence" value="ECO:0007669"/>
    <property type="project" value="UniProtKB-EC"/>
</dbReference>
<feature type="domain" description="tRNA (adenine(58)-N(1))-methyltransferase catalytic subunit TRM61 C-terminal" evidence="7">
    <location>
        <begin position="58"/>
        <end position="233"/>
    </location>
</feature>
<dbReference type="InterPro" id="IPR029063">
    <property type="entry name" value="SAM-dependent_MTases_sf"/>
</dbReference>
<reference evidence="8 9" key="1">
    <citation type="submission" date="2017-01" db="EMBL/GenBank/DDBJ databases">
        <authorList>
            <person name="Erauso G."/>
        </authorList>
    </citation>
    <scope>NUCLEOTIDE SEQUENCE [LARGE SCALE GENOMIC DNA]</scope>
    <source>
        <strain evidence="8">MESINF1</strain>
    </source>
</reference>
<dbReference type="InterPro" id="IPR014816">
    <property type="entry name" value="tRNA_MeTrfase_Gcd14"/>
</dbReference>
<keyword evidence="4 5" id="KW-0819">tRNA processing</keyword>
<name>A0A7Z7LH57_9BACT</name>
<evidence type="ECO:0000256" key="1">
    <source>
        <dbReference type="ARBA" id="ARBA00022603"/>
    </source>
</evidence>
<dbReference type="InterPro" id="IPR049470">
    <property type="entry name" value="TRM61_C"/>
</dbReference>
<evidence type="ECO:0000256" key="2">
    <source>
        <dbReference type="ARBA" id="ARBA00022679"/>
    </source>
</evidence>
<sequence>MIRPGDRVVILLEDEETRFFAEVSEGKVLATHYGNLIMSSLVGMEYGSFVSLGFKGAYVLKPSLLDGVLSLKRSTQIVYPKDIAFITLNLDIKDGDIVYEAGTGTGVMTSVLSRMVGSSGRVVTYEKRSDFVRRARENVAALGKIDRVTFFPEDIENCNEENVADSFFLDVPDPLAVMGRAVSTLKGSGRICVLCPTTNQVQESIRRLGELGVVDIQMWEIMARNYKTNPDRLRPEDRMVGHTAYLVFGVKIKRRSRS</sequence>
<keyword evidence="3 5" id="KW-0949">S-adenosyl-L-methionine</keyword>
<dbReference type="PROSITE" id="PS51620">
    <property type="entry name" value="SAM_TRM61"/>
    <property type="match status" value="1"/>
</dbReference>
<evidence type="ECO:0000256" key="4">
    <source>
        <dbReference type="ARBA" id="ARBA00022694"/>
    </source>
</evidence>
<dbReference type="CDD" id="cd02440">
    <property type="entry name" value="AdoMet_MTases"/>
    <property type="match status" value="1"/>
</dbReference>
<evidence type="ECO:0000256" key="5">
    <source>
        <dbReference type="PIRNR" id="PIRNR017269"/>
    </source>
</evidence>
<keyword evidence="9" id="KW-1185">Reference proteome</keyword>
<feature type="binding site" evidence="6">
    <location>
        <position position="126"/>
    </location>
    <ligand>
        <name>S-adenosyl-L-methionine</name>
        <dbReference type="ChEBI" id="CHEBI:59789"/>
    </ligand>
</feature>
<dbReference type="SUPFAM" id="SSF53335">
    <property type="entry name" value="S-adenosyl-L-methionine-dependent methyltransferases"/>
    <property type="match status" value="1"/>
</dbReference>
<dbReference type="PIRSF" id="PIRSF017269">
    <property type="entry name" value="GCD14"/>
    <property type="match status" value="1"/>
</dbReference>
<dbReference type="KEGG" id="minf:MESINF_1937"/>
<dbReference type="EMBL" id="LS974202">
    <property type="protein sequence ID" value="SSC13377.1"/>
    <property type="molecule type" value="Genomic_DNA"/>
</dbReference>
<dbReference type="PANTHER" id="PTHR12133">
    <property type="entry name" value="TRNA (ADENINE(58)-N(1))-METHYLTRANSFERASE"/>
    <property type="match status" value="1"/>
</dbReference>
<comment type="subunit">
    <text evidence="5">Homotetramer composed of a dimer of dimers.</text>
</comment>
<comment type="catalytic activity">
    <reaction evidence="5">
        <text>adenosine(58) in tRNA + S-adenosyl-L-methionine = N(1)-methyladenosine(58) in tRNA + S-adenosyl-L-homocysteine + H(+)</text>
        <dbReference type="Rhea" id="RHEA:43152"/>
        <dbReference type="Rhea" id="RHEA-COMP:10365"/>
        <dbReference type="Rhea" id="RHEA-COMP:10366"/>
        <dbReference type="ChEBI" id="CHEBI:15378"/>
        <dbReference type="ChEBI" id="CHEBI:57856"/>
        <dbReference type="ChEBI" id="CHEBI:59789"/>
        <dbReference type="ChEBI" id="CHEBI:74411"/>
        <dbReference type="ChEBI" id="CHEBI:74491"/>
        <dbReference type="EC" id="2.1.1.220"/>
    </reaction>
</comment>
<dbReference type="Gene3D" id="3.40.50.150">
    <property type="entry name" value="Vaccinia Virus protein VP39"/>
    <property type="match status" value="1"/>
</dbReference>
<gene>
    <name evidence="8" type="ORF">MESINF_1937</name>
</gene>
<evidence type="ECO:0000256" key="6">
    <source>
        <dbReference type="PIRSR" id="PIRSR017269-1"/>
    </source>
</evidence>
<keyword evidence="1 5" id="KW-0489">Methyltransferase</keyword>
<dbReference type="EC" id="2.1.1.220" evidence="5"/>
<evidence type="ECO:0000313" key="9">
    <source>
        <dbReference type="Proteomes" id="UP000250796"/>
    </source>
</evidence>
<evidence type="ECO:0000259" key="7">
    <source>
        <dbReference type="Pfam" id="PF08704"/>
    </source>
</evidence>
<dbReference type="AlphaFoldDB" id="A0A7Z7LH57"/>
<feature type="binding site" evidence="6">
    <location>
        <position position="170"/>
    </location>
    <ligand>
        <name>S-adenosyl-L-methionine</name>
        <dbReference type="ChEBI" id="CHEBI:59789"/>
    </ligand>
</feature>
<comment type="similarity">
    <text evidence="5">Belongs to the class I-like SAM-binding methyltransferase superfamily. TRM61 family.</text>
</comment>
<dbReference type="Gene3D" id="3.10.330.20">
    <property type="match status" value="1"/>
</dbReference>
<dbReference type="GO" id="GO:0031515">
    <property type="term" value="C:tRNA (m1A) methyltransferase complex"/>
    <property type="evidence" value="ECO:0007669"/>
    <property type="project" value="UniProtKB-UniRule"/>
</dbReference>